<dbReference type="PANTHER" id="PTHR34536">
    <property type="entry name" value="DENTIN SIALOPHOSPHOPROTEIN-LIKE PROTEIN"/>
    <property type="match status" value="1"/>
</dbReference>
<dbReference type="Proteomes" id="UP000017836">
    <property type="component" value="Unassembled WGS sequence"/>
</dbReference>
<evidence type="ECO:0000313" key="3">
    <source>
        <dbReference type="Proteomes" id="UP000017836"/>
    </source>
</evidence>
<proteinExistence type="predicted"/>
<feature type="region of interest" description="Disordered" evidence="1">
    <location>
        <begin position="838"/>
        <end position="866"/>
    </location>
</feature>
<feature type="compositionally biased region" description="Low complexity" evidence="1">
    <location>
        <begin position="1194"/>
        <end position="1210"/>
    </location>
</feature>
<feature type="compositionally biased region" description="Basic and acidic residues" evidence="1">
    <location>
        <begin position="1132"/>
        <end position="1141"/>
    </location>
</feature>
<feature type="region of interest" description="Disordered" evidence="1">
    <location>
        <begin position="1443"/>
        <end position="1478"/>
    </location>
</feature>
<feature type="compositionally biased region" description="Acidic residues" evidence="1">
    <location>
        <begin position="853"/>
        <end position="866"/>
    </location>
</feature>
<dbReference type="STRING" id="13333.W1NLU6"/>
<evidence type="ECO:0000256" key="1">
    <source>
        <dbReference type="SAM" id="MobiDB-lite"/>
    </source>
</evidence>
<feature type="compositionally biased region" description="Basic residues" evidence="1">
    <location>
        <begin position="1358"/>
        <end position="1367"/>
    </location>
</feature>
<sequence length="1575" mass="172435">MVAPVKLDLVEKGCYIFPLILLQRKEAWDRFCLLVVYDAANTLNGRRWMNTTDSSLKEDRLLASTLIVLCQFIDLLKRLRGNHQRAVSAVARIMKNLNQCGVPATASLSSSNHHGSRAPNALCSTCGGSALIDRGEGLTRRSPRVVGRNFSVLIDPNLNWKTDTKSATKVRRGGRRARSEFSSGLQALTIKKGYKEGEEVNKQASNPSEDMPVSDSEKLGVTLLGQRFSASVPIKKRRISLVRSPSPPPQMHSPRALVPSFNPCIKDDSIRKEPRYGIIEEDIDYSFAPVSEGPPENVDFYGIAILAAAACSSSPVEEHSNSLEEGGEVCVLTPLAHEKACKDHNSSCCSFKENGVDLMVNETKESEGHKLLSSIDASLDKENDLGGKSDSSSSRGERFHWDLNTVMDAWETPLTVDAVMDDQSGQVTSCNQKLEGTGSWQVVCENRNEAECFSDRLAEKSANATGVDGSIACTIVASTVEKPLESKSGVNVQLEMVTKSKELLANQEIMDSSLSAKQSSFEMTYKSEELIANQEIMNSSLLTKQSSFLGTSDSLFFAKPSSQYMNMCPKLDSSHGTSVEQKNGNKGLVASENLALFSSDELLMEADSIVDKSNSVTDNGVSGGCDRRILSNPLSPVKAADSFPYQKTINCDAETCNSFPTSRGLKHVSDEENFIDHSERSEAASSHPIVTDEVSTHVLSNDGKIGGDFEISVPKGGDSRSGGDNCFKNGIGLEDSMGKAAEESDHLGSCAPISEVSLVCESLGMDTGLCVGKDSAVDGGGLWVSEHALLEDKEGKQSRLRVEDKDVKMVSTSLRSEPDDQVNSMAEVASGDGYDIEYELDGSLKDPTHDAATDEEQTDDDDSQFEDGEFREVGLEEDVVEEEEAEHLTYGHADNGEGDNFGAVVEEHLLASVKVDNNGCKVDDPQQINGAHQEVDQVFGKNEQENNDCCLQGSTIAGASDVLSSQERLVKPNHEALSKLVQASRDSQENVVIADHQVGMDANGPGSKETACSNKFSGRKRLPEGRANSEEAILDIGEGIGKRNLARRSFDEPGPPAGKALRRYGLTSAREFSLRIEKSRSSDVSHRKDRLHVLGSRSESYEDSQLRFESDVSRGKSVGRGGSSLMHGQAKASDHRLDSSDRWGPNRRCSPDGYGSPAFPHIGPKNAAEVAAAKVESSGFVVAPDGTLVKAGCSSSPRRISRRSVNSPSRGGRGRVSPTDREGAVGFDMELGFGSRREIHRDRMGLGRGQGRYGSKMIGSSHSVRYDRALGNGRIDSLLTLEHRHLGRRERERSLSPSQRRGSPYHLSRSRTKSPSRSRTPRSPHLWPSPPRATRGGRGIGFRRRSRSPNFRTEARIGRLKSPHRRTGVIDLVSSSSRGSDSPHHRSRWVGDLRELDHFREHQDIKSSLVNGRRAFIRGSRRYDEICIPGRLKADDYGRPLHSGRFPEFAGNGRGPRHAGSDEERKKHGETYGPSSRAYNLDGEMIRARYDMEDGFRPHGSSHPKIAEDFHRRGSPRDYDKGIDGRLVNGARRERSREEDGNPFRYCRDRRESVGFKSLGIQDVGDGVDSRRRPS</sequence>
<feature type="region of interest" description="Disordered" evidence="1">
    <location>
        <begin position="1287"/>
        <end position="1368"/>
    </location>
</feature>
<protein>
    <submittedName>
        <fullName evidence="2">Uncharacterized protein</fullName>
    </submittedName>
</protein>
<gene>
    <name evidence="2" type="ORF">AMTR_s00001p00263690</name>
</gene>
<feature type="region of interest" description="Disordered" evidence="1">
    <location>
        <begin position="1193"/>
        <end position="1223"/>
    </location>
</feature>
<name>W1NLU6_AMBTC</name>
<feature type="region of interest" description="Disordered" evidence="1">
    <location>
        <begin position="998"/>
        <end position="1022"/>
    </location>
</feature>
<organism evidence="2 3">
    <name type="scientific">Amborella trichopoda</name>
    <dbReference type="NCBI Taxonomy" id="13333"/>
    <lineage>
        <taxon>Eukaryota</taxon>
        <taxon>Viridiplantae</taxon>
        <taxon>Streptophyta</taxon>
        <taxon>Embryophyta</taxon>
        <taxon>Tracheophyta</taxon>
        <taxon>Spermatophyta</taxon>
        <taxon>Magnoliopsida</taxon>
        <taxon>Amborellales</taxon>
        <taxon>Amborellaceae</taxon>
        <taxon>Amborella</taxon>
    </lineage>
</organism>
<feature type="compositionally biased region" description="Basic residues" evidence="1">
    <location>
        <begin position="1308"/>
        <end position="1322"/>
    </location>
</feature>
<accession>W1NLU6</accession>
<dbReference type="HOGENOM" id="CLU_005951_0_0_1"/>
<evidence type="ECO:0000313" key="2">
    <source>
        <dbReference type="EMBL" id="ERM96518.1"/>
    </source>
</evidence>
<feature type="compositionally biased region" description="Basic and acidic residues" evidence="1">
    <location>
        <begin position="1531"/>
        <end position="1545"/>
    </location>
</feature>
<keyword evidence="3" id="KW-1185">Reference proteome</keyword>
<feature type="compositionally biased region" description="Basic and acidic residues" evidence="1">
    <location>
        <begin position="842"/>
        <end position="852"/>
    </location>
</feature>
<feature type="compositionally biased region" description="Basic and acidic residues" evidence="1">
    <location>
        <begin position="1104"/>
        <end position="1114"/>
    </location>
</feature>
<feature type="region of interest" description="Disordered" evidence="1">
    <location>
        <begin position="1102"/>
        <end position="1148"/>
    </location>
</feature>
<dbReference type="Gramene" id="ERM96518">
    <property type="protein sequence ID" value="ERM96518"/>
    <property type="gene ID" value="AMTR_s00001p00263690"/>
</dbReference>
<dbReference type="OMA" id="MIRLCTC"/>
<dbReference type="PANTHER" id="PTHR34536:SF6">
    <property type="entry name" value="DENTIN SIALOPHOSPHOPROTEIN-LIKE PROTEIN"/>
    <property type="match status" value="1"/>
</dbReference>
<reference evidence="3" key="1">
    <citation type="journal article" date="2013" name="Science">
        <title>The Amborella genome and the evolution of flowering plants.</title>
        <authorList>
            <consortium name="Amborella Genome Project"/>
        </authorList>
    </citation>
    <scope>NUCLEOTIDE SEQUENCE [LARGE SCALE GENOMIC DNA]</scope>
</reference>
<feature type="compositionally biased region" description="Basic and acidic residues" evidence="1">
    <location>
        <begin position="1459"/>
        <end position="1470"/>
    </location>
</feature>
<dbReference type="eggNOG" id="ENOG502QQSF">
    <property type="taxonomic scope" value="Eukaryota"/>
</dbReference>
<feature type="region of interest" description="Disordered" evidence="1">
    <location>
        <begin position="196"/>
        <end position="215"/>
    </location>
</feature>
<feature type="region of interest" description="Disordered" evidence="1">
    <location>
        <begin position="1497"/>
        <end position="1545"/>
    </location>
</feature>
<feature type="compositionally biased region" description="Basic and acidic residues" evidence="1">
    <location>
        <begin position="1505"/>
        <end position="1524"/>
    </location>
</feature>
<dbReference type="EMBL" id="KI397142">
    <property type="protein sequence ID" value="ERM96518.1"/>
    <property type="molecule type" value="Genomic_DNA"/>
</dbReference>